<dbReference type="EMBL" id="JACHBI010000006">
    <property type="protein sequence ID" value="MBB5574982.1"/>
    <property type="molecule type" value="Genomic_DNA"/>
</dbReference>
<dbReference type="Proteomes" id="UP000549882">
    <property type="component" value="Unassembled WGS sequence"/>
</dbReference>
<gene>
    <name evidence="2" type="ORF">GGD50_003611</name>
</gene>
<sequence length="341" mass="37421">MGPGDDDGDRHRKTSPKILFGERTPTEEAGLENSGGKPRVLFGSPHQPAAKGTFPRIVAGGEIRRRIECTISGLREIEPDAAEAVLRSAMQLIDATNLDDHHFDDVVRFGASLQERHGRLADEQLALADDDTLATVKRLSGDLLQHLDQLDPALVFARQRGVGGILRAIMREDPERLLARRYGEMTEITKGLKARLPEISRLAGTINALRNKYTSLENGLAAHVVAARFLMRHIARHTYEDSVTEKHYTSQADALEARITALSMTAASVAVGHRMIESIHTIVAGTERFASDLVNEELPAWKTAYSAALMARASDAHAAADGLPRLKQLHTRLRNTLIMEG</sequence>
<proteinExistence type="predicted"/>
<dbReference type="RefSeq" id="WP_183938616.1">
    <property type="nucleotide sequence ID" value="NZ_JACHBI010000006.1"/>
</dbReference>
<organism evidence="2 3">
    <name type="scientific">Rhizobium paranaense</name>
    <dbReference type="NCBI Taxonomy" id="1650438"/>
    <lineage>
        <taxon>Bacteria</taxon>
        <taxon>Pseudomonadati</taxon>
        <taxon>Pseudomonadota</taxon>
        <taxon>Alphaproteobacteria</taxon>
        <taxon>Hyphomicrobiales</taxon>
        <taxon>Rhizobiaceae</taxon>
        <taxon>Rhizobium/Agrobacterium group</taxon>
        <taxon>Rhizobium</taxon>
    </lineage>
</organism>
<reference evidence="2 3" key="1">
    <citation type="submission" date="2020-08" db="EMBL/GenBank/DDBJ databases">
        <title>Genomic Encyclopedia of Type Strains, Phase IV (KMG-V): Genome sequencing to study the core and pangenomes of soil and plant-associated prokaryotes.</title>
        <authorList>
            <person name="Whitman W."/>
        </authorList>
    </citation>
    <scope>NUCLEOTIDE SEQUENCE [LARGE SCALE GENOMIC DNA]</scope>
    <source>
        <strain evidence="2 3">SEMIA 4064</strain>
    </source>
</reference>
<feature type="region of interest" description="Disordered" evidence="1">
    <location>
        <begin position="1"/>
        <end position="38"/>
    </location>
</feature>
<evidence type="ECO:0000313" key="3">
    <source>
        <dbReference type="Proteomes" id="UP000549882"/>
    </source>
</evidence>
<accession>A0A7W9D258</accession>
<name>A0A7W9D258_9HYPH</name>
<keyword evidence="3" id="KW-1185">Reference proteome</keyword>
<evidence type="ECO:0000256" key="1">
    <source>
        <dbReference type="SAM" id="MobiDB-lite"/>
    </source>
</evidence>
<protein>
    <submittedName>
        <fullName evidence="2">Uncharacterized protein</fullName>
    </submittedName>
</protein>
<comment type="caution">
    <text evidence="2">The sequence shown here is derived from an EMBL/GenBank/DDBJ whole genome shotgun (WGS) entry which is preliminary data.</text>
</comment>
<dbReference type="AlphaFoldDB" id="A0A7W9D258"/>
<evidence type="ECO:0000313" key="2">
    <source>
        <dbReference type="EMBL" id="MBB5574982.1"/>
    </source>
</evidence>